<gene>
    <name evidence="1" type="ORF">CCR75_007955</name>
</gene>
<evidence type="ECO:0000313" key="2">
    <source>
        <dbReference type="Proteomes" id="UP000294530"/>
    </source>
</evidence>
<dbReference type="Proteomes" id="UP000294530">
    <property type="component" value="Unassembled WGS sequence"/>
</dbReference>
<dbReference type="GeneID" id="94351682"/>
<protein>
    <submittedName>
        <fullName evidence="1">Uncharacterized protein</fullName>
    </submittedName>
</protein>
<keyword evidence="2" id="KW-1185">Reference proteome</keyword>
<reference evidence="1 2" key="1">
    <citation type="journal article" date="2021" name="Genome Biol.">
        <title>AFLAP: assembly-free linkage analysis pipeline using k-mers from genome sequencing data.</title>
        <authorList>
            <person name="Fletcher K."/>
            <person name="Zhang L."/>
            <person name="Gil J."/>
            <person name="Han R."/>
            <person name="Cavanaugh K."/>
            <person name="Michelmore R."/>
        </authorList>
    </citation>
    <scope>NUCLEOTIDE SEQUENCE [LARGE SCALE GENOMIC DNA]</scope>
    <source>
        <strain evidence="1 2">SF5</strain>
    </source>
</reference>
<sequence length="67" mass="7555">MSPKSTIVFERQPSCDIFNNQHNTAAQYRTPNCGLELLLFPQSVVLSESEDEVRKVDSRAWLLLGCA</sequence>
<comment type="caution">
    <text evidence="1">The sequence shown here is derived from an EMBL/GenBank/DDBJ whole genome shotgun (WGS) entry which is preliminary data.</text>
</comment>
<dbReference type="KEGG" id="blac:94351682"/>
<dbReference type="RefSeq" id="XP_067818566.1">
    <property type="nucleotide sequence ID" value="XM_067966011.1"/>
</dbReference>
<dbReference type="AlphaFoldDB" id="A0A976FLM0"/>
<proteinExistence type="predicted"/>
<accession>A0A976FLM0</accession>
<organism evidence="1 2">
    <name type="scientific">Bremia lactucae</name>
    <name type="common">Lettuce downy mildew</name>
    <dbReference type="NCBI Taxonomy" id="4779"/>
    <lineage>
        <taxon>Eukaryota</taxon>
        <taxon>Sar</taxon>
        <taxon>Stramenopiles</taxon>
        <taxon>Oomycota</taxon>
        <taxon>Peronosporomycetes</taxon>
        <taxon>Peronosporales</taxon>
        <taxon>Peronosporaceae</taxon>
        <taxon>Bremia</taxon>
    </lineage>
</organism>
<dbReference type="EMBL" id="SHOA02000016">
    <property type="protein sequence ID" value="TDH69067.1"/>
    <property type="molecule type" value="Genomic_DNA"/>
</dbReference>
<evidence type="ECO:0000313" key="1">
    <source>
        <dbReference type="EMBL" id="TDH69067.1"/>
    </source>
</evidence>
<name>A0A976FLM0_BRELC</name>